<dbReference type="STRING" id="1134406.ADN00_09810"/>
<dbReference type="AlphaFoldDB" id="A0A0P6XL23"/>
<feature type="transmembrane region" description="Helical" evidence="2">
    <location>
        <begin position="26"/>
        <end position="49"/>
    </location>
</feature>
<dbReference type="RefSeq" id="WP_075062823.1">
    <property type="nucleotide sequence ID" value="NZ_LGCL01000024.1"/>
</dbReference>
<comment type="caution">
    <text evidence="3">The sequence shown here is derived from an EMBL/GenBank/DDBJ whole genome shotgun (WGS) entry which is preliminary data.</text>
</comment>
<name>A0A0P6XL23_9CHLR</name>
<sequence length="96" mass="10654">MSNISQEPEQDVPINPTTPKKTIKPVIFISVVIIIWILLCMGSVAFLTIASLCKVMAEKAPIESVLDSFMKSMQVKDTDRAYTFFLCALKTADTLI</sequence>
<evidence type="ECO:0000313" key="4">
    <source>
        <dbReference type="Proteomes" id="UP000050417"/>
    </source>
</evidence>
<proteinExistence type="predicted"/>
<organism evidence="3 4">
    <name type="scientific">Ornatilinea apprima</name>
    <dbReference type="NCBI Taxonomy" id="1134406"/>
    <lineage>
        <taxon>Bacteria</taxon>
        <taxon>Bacillati</taxon>
        <taxon>Chloroflexota</taxon>
        <taxon>Anaerolineae</taxon>
        <taxon>Anaerolineales</taxon>
        <taxon>Anaerolineaceae</taxon>
        <taxon>Ornatilinea</taxon>
    </lineage>
</organism>
<evidence type="ECO:0000256" key="1">
    <source>
        <dbReference type="SAM" id="MobiDB-lite"/>
    </source>
</evidence>
<keyword evidence="2" id="KW-1133">Transmembrane helix</keyword>
<evidence type="ECO:0000313" key="3">
    <source>
        <dbReference type="EMBL" id="KPL76888.1"/>
    </source>
</evidence>
<accession>A0A0P6XL23</accession>
<feature type="region of interest" description="Disordered" evidence="1">
    <location>
        <begin position="1"/>
        <end position="20"/>
    </location>
</feature>
<evidence type="ECO:0000256" key="2">
    <source>
        <dbReference type="SAM" id="Phobius"/>
    </source>
</evidence>
<dbReference type="Proteomes" id="UP000050417">
    <property type="component" value="Unassembled WGS sequence"/>
</dbReference>
<dbReference type="EMBL" id="LGCL01000024">
    <property type="protein sequence ID" value="KPL76888.1"/>
    <property type="molecule type" value="Genomic_DNA"/>
</dbReference>
<protein>
    <submittedName>
        <fullName evidence="3">Uncharacterized protein</fullName>
    </submittedName>
</protein>
<gene>
    <name evidence="3" type="ORF">ADN00_09810</name>
</gene>
<keyword evidence="2" id="KW-0812">Transmembrane</keyword>
<keyword evidence="2" id="KW-0472">Membrane</keyword>
<reference evidence="3 4" key="1">
    <citation type="submission" date="2015-07" db="EMBL/GenBank/DDBJ databases">
        <title>Genome sequence of Ornatilinea apprima DSM 23815.</title>
        <authorList>
            <person name="Hemp J."/>
            <person name="Ward L.M."/>
            <person name="Pace L.A."/>
            <person name="Fischer W.W."/>
        </authorList>
    </citation>
    <scope>NUCLEOTIDE SEQUENCE [LARGE SCALE GENOMIC DNA]</scope>
    <source>
        <strain evidence="3 4">P3M-1</strain>
    </source>
</reference>
<keyword evidence="4" id="KW-1185">Reference proteome</keyword>